<dbReference type="SUPFAM" id="SSF46689">
    <property type="entry name" value="Homeodomain-like"/>
    <property type="match status" value="1"/>
</dbReference>
<feature type="DNA-binding region" description="H-T-H motif" evidence="2">
    <location>
        <begin position="62"/>
        <end position="81"/>
    </location>
</feature>
<proteinExistence type="predicted"/>
<name>A0ABS4BHD7_9HYPH</name>
<evidence type="ECO:0000256" key="2">
    <source>
        <dbReference type="PROSITE-ProRule" id="PRU00335"/>
    </source>
</evidence>
<dbReference type="Pfam" id="PF00440">
    <property type="entry name" value="TetR_N"/>
    <property type="match status" value="1"/>
</dbReference>
<evidence type="ECO:0000313" key="6">
    <source>
        <dbReference type="Proteomes" id="UP000678276"/>
    </source>
</evidence>
<dbReference type="InterPro" id="IPR001647">
    <property type="entry name" value="HTH_TetR"/>
</dbReference>
<evidence type="ECO:0000256" key="3">
    <source>
        <dbReference type="SAM" id="MobiDB-lite"/>
    </source>
</evidence>
<evidence type="ECO:0000259" key="4">
    <source>
        <dbReference type="PROSITE" id="PS50977"/>
    </source>
</evidence>
<gene>
    <name evidence="5" type="ORF">J6595_11295</name>
</gene>
<dbReference type="EMBL" id="JAGJCF010000006">
    <property type="protein sequence ID" value="MBP0616168.1"/>
    <property type="molecule type" value="Genomic_DNA"/>
</dbReference>
<evidence type="ECO:0000256" key="1">
    <source>
        <dbReference type="ARBA" id="ARBA00023125"/>
    </source>
</evidence>
<feature type="domain" description="HTH tetR-type" evidence="4">
    <location>
        <begin position="39"/>
        <end position="99"/>
    </location>
</feature>
<feature type="region of interest" description="Disordered" evidence="3">
    <location>
        <begin position="1"/>
        <end position="28"/>
    </location>
</feature>
<dbReference type="PROSITE" id="PS50977">
    <property type="entry name" value="HTH_TETR_2"/>
    <property type="match status" value="1"/>
</dbReference>
<dbReference type="PANTHER" id="PTHR30055:SF200">
    <property type="entry name" value="HTH-TYPE TRANSCRIPTIONAL REPRESSOR BDCR"/>
    <property type="match status" value="1"/>
</dbReference>
<keyword evidence="1 2" id="KW-0238">DNA-binding</keyword>
<reference evidence="5 6" key="1">
    <citation type="submission" date="2021-04" db="EMBL/GenBank/DDBJ databases">
        <title>Whole genome sequence of Jiella sp. KSK16Y-1.</title>
        <authorList>
            <person name="Tuo L."/>
        </authorList>
    </citation>
    <scope>NUCLEOTIDE SEQUENCE [LARGE SCALE GENOMIC DNA]</scope>
    <source>
        <strain evidence="5 6">KSK16Y-1</strain>
    </source>
</reference>
<organism evidence="5 6">
    <name type="scientific">Jiella mangrovi</name>
    <dbReference type="NCBI Taxonomy" id="2821407"/>
    <lineage>
        <taxon>Bacteria</taxon>
        <taxon>Pseudomonadati</taxon>
        <taxon>Pseudomonadota</taxon>
        <taxon>Alphaproteobacteria</taxon>
        <taxon>Hyphomicrobiales</taxon>
        <taxon>Aurantimonadaceae</taxon>
        <taxon>Jiella</taxon>
    </lineage>
</organism>
<evidence type="ECO:0000313" key="5">
    <source>
        <dbReference type="EMBL" id="MBP0616168.1"/>
    </source>
</evidence>
<feature type="compositionally biased region" description="Basic and acidic residues" evidence="3">
    <location>
        <begin position="1"/>
        <end position="13"/>
    </location>
</feature>
<dbReference type="InterPro" id="IPR009057">
    <property type="entry name" value="Homeodomain-like_sf"/>
</dbReference>
<protein>
    <submittedName>
        <fullName evidence="5">TetR/AcrR family transcriptional regulator</fullName>
    </submittedName>
</protein>
<dbReference type="Proteomes" id="UP000678276">
    <property type="component" value="Unassembled WGS sequence"/>
</dbReference>
<accession>A0ABS4BHD7</accession>
<comment type="caution">
    <text evidence="5">The sequence shown here is derived from an EMBL/GenBank/DDBJ whole genome shotgun (WGS) entry which is preliminary data.</text>
</comment>
<dbReference type="PRINTS" id="PR00455">
    <property type="entry name" value="HTHTETR"/>
</dbReference>
<sequence>MPERKRQTPDKGRPANPAPRGRPPRRERNFAAIRGGEDTEFRRRILIAAAEIFAERGFAAASIDEVAKRLDATKGLVYHRYRSKGELLTDVCEDGLDRLTARLDEIAGRREPAITRLTEAAAFHAGQVIGEIALHRTLAEVTSFAASSGRSDEEARAVAALTARRQAYDAIFTALIDDAADQRDLPAGRDTRMLGRIFIGALDAPLHWPPETLSELAEKRDLIARQLAYFAIRGAGASDATLMAEFSR</sequence>
<dbReference type="InterPro" id="IPR050109">
    <property type="entry name" value="HTH-type_TetR-like_transc_reg"/>
</dbReference>
<keyword evidence="6" id="KW-1185">Reference proteome</keyword>
<dbReference type="RefSeq" id="WP_209594656.1">
    <property type="nucleotide sequence ID" value="NZ_JAGJCF010000006.1"/>
</dbReference>
<dbReference type="PANTHER" id="PTHR30055">
    <property type="entry name" value="HTH-TYPE TRANSCRIPTIONAL REGULATOR RUTR"/>
    <property type="match status" value="1"/>
</dbReference>
<dbReference type="Gene3D" id="1.10.10.60">
    <property type="entry name" value="Homeodomain-like"/>
    <property type="match status" value="1"/>
</dbReference>
<dbReference type="Gene3D" id="1.10.357.10">
    <property type="entry name" value="Tetracycline Repressor, domain 2"/>
    <property type="match status" value="1"/>
</dbReference>